<evidence type="ECO:0008006" key="3">
    <source>
        <dbReference type="Google" id="ProtNLM"/>
    </source>
</evidence>
<gene>
    <name evidence="1" type="ORF">GCM10025770_29230</name>
</gene>
<evidence type="ECO:0000313" key="2">
    <source>
        <dbReference type="Proteomes" id="UP001500547"/>
    </source>
</evidence>
<keyword evidence="2" id="KW-1185">Reference proteome</keyword>
<evidence type="ECO:0000313" key="1">
    <source>
        <dbReference type="EMBL" id="GAA5168755.1"/>
    </source>
</evidence>
<proteinExistence type="predicted"/>
<dbReference type="EMBL" id="BAABLD010000011">
    <property type="protein sequence ID" value="GAA5168755.1"/>
    <property type="molecule type" value="Genomic_DNA"/>
</dbReference>
<sequence length="190" mass="22174">MKFLVVVTLQALLVSCSPYKYYVKSDFSFYAEGFLLESAVLRTDGVYVLDKVYTQRNGYVTDHSFKGYVHFYKFFKTGQQISYLVPEKEFGGDYLRVVKEHAARAERGRTLFEGYYKLKDDRIILEGVNAALGNFHYSHGKIGDDRLEIISTASEGIKDFDERNLNYRVVHMYVFKPFNEPSYQEVKVDW</sequence>
<dbReference type="PROSITE" id="PS51257">
    <property type="entry name" value="PROKAR_LIPOPROTEIN"/>
    <property type="match status" value="1"/>
</dbReference>
<comment type="caution">
    <text evidence="1">The sequence shown here is derived from an EMBL/GenBank/DDBJ whole genome shotgun (WGS) entry which is preliminary data.</text>
</comment>
<dbReference type="Proteomes" id="UP001500547">
    <property type="component" value="Unassembled WGS sequence"/>
</dbReference>
<reference evidence="2" key="1">
    <citation type="journal article" date="2019" name="Int. J. Syst. Evol. Microbiol.">
        <title>The Global Catalogue of Microorganisms (GCM) 10K type strain sequencing project: providing services to taxonomists for standard genome sequencing and annotation.</title>
        <authorList>
            <consortium name="The Broad Institute Genomics Platform"/>
            <consortium name="The Broad Institute Genome Sequencing Center for Infectious Disease"/>
            <person name="Wu L."/>
            <person name="Ma J."/>
        </authorList>
    </citation>
    <scope>NUCLEOTIDE SEQUENCE [LARGE SCALE GENOMIC DNA]</scope>
    <source>
        <strain evidence="2">JCM 18715</strain>
    </source>
</reference>
<accession>A0ABP9QX84</accession>
<name>A0ABP9QX84_9RHOO</name>
<protein>
    <recommendedName>
        <fullName evidence="3">Lipoprotein</fullName>
    </recommendedName>
</protein>
<organism evidence="1 2">
    <name type="scientific">Viridibacterium curvum</name>
    <dbReference type="NCBI Taxonomy" id="1101404"/>
    <lineage>
        <taxon>Bacteria</taxon>
        <taxon>Pseudomonadati</taxon>
        <taxon>Pseudomonadota</taxon>
        <taxon>Betaproteobacteria</taxon>
        <taxon>Rhodocyclales</taxon>
        <taxon>Rhodocyclaceae</taxon>
        <taxon>Viridibacterium</taxon>
    </lineage>
</organism>